<dbReference type="PANTHER" id="PTHR42912">
    <property type="entry name" value="METHYLTRANSFERASE"/>
    <property type="match status" value="1"/>
</dbReference>
<dbReference type="RefSeq" id="WP_377850072.1">
    <property type="nucleotide sequence ID" value="NZ_JBHLZU010000002.1"/>
</dbReference>
<dbReference type="EC" id="2.1.1.-" evidence="2"/>
<dbReference type="GO" id="GO:0008168">
    <property type="term" value="F:methyltransferase activity"/>
    <property type="evidence" value="ECO:0007669"/>
    <property type="project" value="UniProtKB-KW"/>
</dbReference>
<evidence type="ECO:0000313" key="2">
    <source>
        <dbReference type="EMBL" id="MFB9902973.1"/>
    </source>
</evidence>
<sequence>MATSAQEAFLKAFHANHPAATSEAFGDGRTPDNRSSYQVLASRVAGAGRVLDLGCGDGALLELLAATGRELTGIDISPDSLALARRRPALAEARLLEGRAQELPFADNSFDACVSHMALMLMGEIERVATEIARVLVPGGTLACAVGGGAAGGEGYQVFLDLLRPLVESAPAEHRIPPMGDRRTRTREGLDEILGPAGFGPATWETVVVDLSAPVERVWSSVSCLYDVPPLGVETVASLRERFVAEAAAITRPDGTVPCGLRVHVATASAAPS</sequence>
<evidence type="ECO:0000259" key="1">
    <source>
        <dbReference type="Pfam" id="PF08241"/>
    </source>
</evidence>
<keyword evidence="2" id="KW-0489">Methyltransferase</keyword>
<proteinExistence type="predicted"/>
<keyword evidence="3" id="KW-1185">Reference proteome</keyword>
<keyword evidence="2" id="KW-0808">Transferase</keyword>
<dbReference type="PANTHER" id="PTHR42912:SF80">
    <property type="entry name" value="METHYLTRANSFERASE DOMAIN-CONTAINING PROTEIN"/>
    <property type="match status" value="1"/>
</dbReference>
<feature type="domain" description="Methyltransferase type 11" evidence="1">
    <location>
        <begin position="51"/>
        <end position="144"/>
    </location>
</feature>
<dbReference type="Proteomes" id="UP001589693">
    <property type="component" value="Unassembled WGS sequence"/>
</dbReference>
<organism evidence="2 3">
    <name type="scientific">Allokutzneria oryzae</name>
    <dbReference type="NCBI Taxonomy" id="1378989"/>
    <lineage>
        <taxon>Bacteria</taxon>
        <taxon>Bacillati</taxon>
        <taxon>Actinomycetota</taxon>
        <taxon>Actinomycetes</taxon>
        <taxon>Pseudonocardiales</taxon>
        <taxon>Pseudonocardiaceae</taxon>
        <taxon>Allokutzneria</taxon>
    </lineage>
</organism>
<dbReference type="InterPro" id="IPR013216">
    <property type="entry name" value="Methyltransf_11"/>
</dbReference>
<accession>A0ABV5ZQ03</accession>
<comment type="caution">
    <text evidence="2">The sequence shown here is derived from an EMBL/GenBank/DDBJ whole genome shotgun (WGS) entry which is preliminary data.</text>
</comment>
<name>A0ABV5ZQ03_9PSEU</name>
<dbReference type="Gene3D" id="3.40.50.150">
    <property type="entry name" value="Vaccinia Virus protein VP39"/>
    <property type="match status" value="1"/>
</dbReference>
<dbReference type="GO" id="GO:0032259">
    <property type="term" value="P:methylation"/>
    <property type="evidence" value="ECO:0007669"/>
    <property type="project" value="UniProtKB-KW"/>
</dbReference>
<gene>
    <name evidence="2" type="ORF">ACFFQA_03400</name>
</gene>
<evidence type="ECO:0000313" key="3">
    <source>
        <dbReference type="Proteomes" id="UP001589693"/>
    </source>
</evidence>
<dbReference type="InterPro" id="IPR050508">
    <property type="entry name" value="Methyltransf_Superfamily"/>
</dbReference>
<dbReference type="SUPFAM" id="SSF53335">
    <property type="entry name" value="S-adenosyl-L-methionine-dependent methyltransferases"/>
    <property type="match status" value="1"/>
</dbReference>
<dbReference type="InterPro" id="IPR029063">
    <property type="entry name" value="SAM-dependent_MTases_sf"/>
</dbReference>
<reference evidence="2 3" key="1">
    <citation type="submission" date="2024-09" db="EMBL/GenBank/DDBJ databases">
        <authorList>
            <person name="Sun Q."/>
            <person name="Mori K."/>
        </authorList>
    </citation>
    <scope>NUCLEOTIDE SEQUENCE [LARGE SCALE GENOMIC DNA]</scope>
    <source>
        <strain evidence="2 3">TBRC 7907</strain>
    </source>
</reference>
<dbReference type="CDD" id="cd02440">
    <property type="entry name" value="AdoMet_MTases"/>
    <property type="match status" value="1"/>
</dbReference>
<dbReference type="EMBL" id="JBHLZU010000002">
    <property type="protein sequence ID" value="MFB9902973.1"/>
    <property type="molecule type" value="Genomic_DNA"/>
</dbReference>
<dbReference type="Pfam" id="PF08241">
    <property type="entry name" value="Methyltransf_11"/>
    <property type="match status" value="1"/>
</dbReference>
<protein>
    <submittedName>
        <fullName evidence="2">Class I SAM-dependent methyltransferase</fullName>
        <ecNumber evidence="2">2.1.1.-</ecNumber>
    </submittedName>
</protein>